<evidence type="ECO:0000259" key="5">
    <source>
        <dbReference type="Pfam" id="PF07992"/>
    </source>
</evidence>
<evidence type="ECO:0000256" key="2">
    <source>
        <dbReference type="ARBA" id="ARBA00023002"/>
    </source>
</evidence>
<dbReference type="InterPro" id="IPR036188">
    <property type="entry name" value="FAD/NAD-bd_sf"/>
</dbReference>
<dbReference type="InterPro" id="IPR050097">
    <property type="entry name" value="Ferredoxin-NADP_redctase_2"/>
</dbReference>
<dbReference type="SUPFAM" id="SSF51905">
    <property type="entry name" value="FAD/NAD(P)-binding domain"/>
    <property type="match status" value="1"/>
</dbReference>
<dbReference type="GO" id="GO:0004791">
    <property type="term" value="F:thioredoxin-disulfide reductase (NADPH) activity"/>
    <property type="evidence" value="ECO:0007669"/>
    <property type="project" value="UniProtKB-EC"/>
</dbReference>
<evidence type="ECO:0000256" key="3">
    <source>
        <dbReference type="ARBA" id="ARBA00048132"/>
    </source>
</evidence>
<dbReference type="AlphaFoldDB" id="A0A2S5IWA5"/>
<dbReference type="OrthoDB" id="9786503at2"/>
<accession>A0A2S5IWA5</accession>
<name>A0A2S5IWA5_9MICC</name>
<dbReference type="PRINTS" id="PR00469">
    <property type="entry name" value="PNDRDTASEII"/>
</dbReference>
<keyword evidence="4" id="KW-1133">Transmembrane helix</keyword>
<dbReference type="EMBL" id="PRKW01000005">
    <property type="protein sequence ID" value="PPB48811.1"/>
    <property type="molecule type" value="Genomic_DNA"/>
</dbReference>
<evidence type="ECO:0000256" key="4">
    <source>
        <dbReference type="SAM" id="Phobius"/>
    </source>
</evidence>
<comment type="catalytic activity">
    <reaction evidence="3">
        <text>[thioredoxin]-dithiol + NADP(+) = [thioredoxin]-disulfide + NADPH + H(+)</text>
        <dbReference type="Rhea" id="RHEA:20345"/>
        <dbReference type="Rhea" id="RHEA-COMP:10698"/>
        <dbReference type="Rhea" id="RHEA-COMP:10700"/>
        <dbReference type="ChEBI" id="CHEBI:15378"/>
        <dbReference type="ChEBI" id="CHEBI:29950"/>
        <dbReference type="ChEBI" id="CHEBI:50058"/>
        <dbReference type="ChEBI" id="CHEBI:57783"/>
        <dbReference type="ChEBI" id="CHEBI:58349"/>
        <dbReference type="EC" id="1.8.1.9"/>
    </reaction>
</comment>
<reference evidence="6 7" key="1">
    <citation type="journal article" date="2014" name="Int. J. Syst. Evol. Microbiol.">
        <title>Arthrobacter pityocampae sp. nov., isolated from Thaumetopoea pityocampa (Lep., Thaumetopoeidae).</title>
        <authorList>
            <person name="Ince I.A."/>
            <person name="Demirbag Z."/>
            <person name="Kati H."/>
        </authorList>
    </citation>
    <scope>NUCLEOTIDE SEQUENCE [LARGE SCALE GENOMIC DNA]</scope>
    <source>
        <strain evidence="6 7">Tp2</strain>
    </source>
</reference>
<feature type="transmembrane region" description="Helical" evidence="4">
    <location>
        <begin position="6"/>
        <end position="25"/>
    </location>
</feature>
<keyword evidence="2" id="KW-0560">Oxidoreductase</keyword>
<dbReference type="Pfam" id="PF07992">
    <property type="entry name" value="Pyr_redox_2"/>
    <property type="match status" value="1"/>
</dbReference>
<keyword evidence="4" id="KW-0812">Transmembrane</keyword>
<comment type="caution">
    <text evidence="6">The sequence shown here is derived from an EMBL/GenBank/DDBJ whole genome shotgun (WGS) entry which is preliminary data.</text>
</comment>
<organism evidence="6 7">
    <name type="scientific">Arthrobacter pityocampae</name>
    <dbReference type="NCBI Taxonomy" id="547334"/>
    <lineage>
        <taxon>Bacteria</taxon>
        <taxon>Bacillati</taxon>
        <taxon>Actinomycetota</taxon>
        <taxon>Actinomycetes</taxon>
        <taxon>Micrococcales</taxon>
        <taxon>Micrococcaceae</taxon>
        <taxon>Arthrobacter</taxon>
    </lineage>
</organism>
<gene>
    <name evidence="6" type="ORF">C4K88_13975</name>
</gene>
<evidence type="ECO:0000313" key="6">
    <source>
        <dbReference type="EMBL" id="PPB48811.1"/>
    </source>
</evidence>
<dbReference type="RefSeq" id="WP_104122213.1">
    <property type="nucleotide sequence ID" value="NZ_PRKW01000005.1"/>
</dbReference>
<dbReference type="PRINTS" id="PR00368">
    <property type="entry name" value="FADPNR"/>
</dbReference>
<evidence type="ECO:0000313" key="7">
    <source>
        <dbReference type="Proteomes" id="UP000239297"/>
    </source>
</evidence>
<keyword evidence="1" id="KW-0285">Flavoprotein</keyword>
<feature type="domain" description="FAD/NAD(P)-binding" evidence="5">
    <location>
        <begin position="7"/>
        <end position="293"/>
    </location>
</feature>
<protein>
    <submittedName>
        <fullName evidence="6">Thioredoxin reductase</fullName>
    </submittedName>
</protein>
<keyword evidence="4" id="KW-0472">Membrane</keyword>
<sequence>MDDSETYDAVVIGGGIAGLSAALVLGRARRRVLVIDAGTPRNAPADAAYGFPTRDGATPEHLVGLGRAELEPYGVHFLDGVVDGAEERADLWTVTTTDGEAARGRHLILASGLRDVLPEVPGAREAWGRGLLQCPYCHGWEVRDQALGVIGSTGASLAQALLLRQWSADVTYFPHRLGPVPEEDARRLRARGVRVVEGPVREFLLAGDADHRPRALLGVRVDDGSADGERVPCVAVFCEPGADAGSPLVASLGCELRDDGCIVTDHLGRASRMRVWAVGNAADPAAHLATAAGDAYRTAVAVNAVLVQEDCAVLPDAEGTVRGG</sequence>
<keyword evidence="7" id="KW-1185">Reference proteome</keyword>
<evidence type="ECO:0000256" key="1">
    <source>
        <dbReference type="ARBA" id="ARBA00022630"/>
    </source>
</evidence>
<dbReference type="Proteomes" id="UP000239297">
    <property type="component" value="Unassembled WGS sequence"/>
</dbReference>
<dbReference type="PANTHER" id="PTHR48105">
    <property type="entry name" value="THIOREDOXIN REDUCTASE 1-RELATED-RELATED"/>
    <property type="match status" value="1"/>
</dbReference>
<dbReference type="InterPro" id="IPR023753">
    <property type="entry name" value="FAD/NAD-binding_dom"/>
</dbReference>
<proteinExistence type="predicted"/>
<dbReference type="Gene3D" id="3.50.50.60">
    <property type="entry name" value="FAD/NAD(P)-binding domain"/>
    <property type="match status" value="2"/>
</dbReference>